<dbReference type="PANTHER" id="PTHR31778">
    <property type="entry name" value="BUD SITE SELECTION PROTEIN RAX2"/>
    <property type="match status" value="1"/>
</dbReference>
<dbReference type="Proteomes" id="UP000242875">
    <property type="component" value="Unassembled WGS sequence"/>
</dbReference>
<proteinExistence type="predicted"/>
<sequence>MTADHTTGPGATLVHLTNTSASVFATTNPGGLLLSTCHLAQNNSLIIAGDFNVINGTQAYSIARYDIASGQIENLLGGGIQGIIHQIWCSSSLNMFVAGGQFNASTLSPITTLRNAAYYLNETWHALPWGGFESIVYSVVGSENGRNATIYFGTGQNFTANVTTITNATSTMVPSASSTISASASASAFVSTASTLPITSTSGSSAAFTDQNTPSATQTENPSSSSPSIPNGHSIPLNNPNMVISGGNSLREPVPGTEPSMGNPHNVVHDCSSSEAHEPWLMEPGLPGWWQVSSEHKTHITGIRIKNPGLVNGKHWGVKTFGLLALPEDAYLPLRSSCEPHTLCTTNCRLNDDQNWSSFEIDYNAIQPPSLREEILDKDGGWGIQGVQIVVPMDGWYGEGGGLAGVEIYSSDANVAQCPSVSTGAHKRSLITGVPSLYGLATTSVTNGTTLSATKSDIVQWNVSLSSSSPLMSAWNGLSVTTALATVFNNASNPLVAMHNLVDDPASNQLYAVARIGNQSQRDVLLSFEGGSTNAVVCGYVDGSIEGMDVLDSVLYVGGAFNQTFSVNGSATSARNVAKWTGNGWTPLLGGVDQPVEFLQAHVDTRIVSLSGPFTAALPMEGAIGQRQLASAGYVEYSSTQNAWSTNGTFIVGQVSTSLSFTNDAGSDMYLGGSIVKASVLQSPGIAYVQNSGSHIMAGSSGLWPQSFSASNAFEINAGAHWSSPNASVTLTVLGGDFDLGNGLKNVAVVYDNGSVSVLSSTFAIGPVQVLDVAGNWLVMGGANVEGGVQVWDLSANQSVDVGKLQAENGFSPNVTSIVHTADNQTVYVAGDFISTTKPAVTCAFVCKLSTSTSGWSSPANANTTSLQGAVSTMELVDGMLWVGGTLSVNGMSGNIAQLNTSSNDPQWVLVDTHGVQAALLKLDTVSSSSTTISAIYRDRNNANRVYVAGKNATTAFISVWDGTNYHVLANNLPLSNNITSVSTVPSSNNNGMLGNALLLVMGSLDLPQYGPMSTAFYDGQQWYPWLVGTTATGASANIRGYIPSANTTNGQSSSQGSSAQRELSVPAVILISIAVALGLVFAIMAIAVLVLCIKRRKTEDRPIKHYNAPSDTFENIRRPESWNALLMVAGLLGTTDDTHVHADYHAESEDEQNLLQRPSAEMTALHDDDTLTRHLLSASPSGPPPPPPPPEDSTEADLSDYHLSSDESRRFSGAANYRSDSDTLDPASREAANRNTQYSSNSSQPSSHNRDTGDFSSFLHPDGPRHGHSPFRDSAASSDNVSFNTLVALAQQHQDHTGLVSEQHPRLYEAQFAFTPREEGEIELRQGDQVVVVDTRDKDWWIGWIQRDDRPVQGVFPAAFVKRT</sequence>
<feature type="domain" description="SH3" evidence="5">
    <location>
        <begin position="1304"/>
        <end position="1365"/>
    </location>
</feature>
<feature type="region of interest" description="Disordered" evidence="3">
    <location>
        <begin position="200"/>
        <end position="262"/>
    </location>
</feature>
<dbReference type="Gene3D" id="2.30.30.40">
    <property type="entry name" value="SH3 Domains"/>
    <property type="match status" value="1"/>
</dbReference>
<feature type="compositionally biased region" description="Polar residues" evidence="3">
    <location>
        <begin position="237"/>
        <end position="248"/>
    </location>
</feature>
<dbReference type="Pfam" id="PF00018">
    <property type="entry name" value="SH3_1"/>
    <property type="match status" value="1"/>
</dbReference>
<name>A0A261XWD0_9FUNG</name>
<evidence type="ECO:0000256" key="4">
    <source>
        <dbReference type="SAM" id="Phobius"/>
    </source>
</evidence>
<keyword evidence="7" id="KW-1185">Reference proteome</keyword>
<dbReference type="InterPro" id="IPR036028">
    <property type="entry name" value="SH3-like_dom_sf"/>
</dbReference>
<evidence type="ECO:0000256" key="2">
    <source>
        <dbReference type="PROSITE-ProRule" id="PRU00192"/>
    </source>
</evidence>
<feature type="region of interest" description="Disordered" evidence="3">
    <location>
        <begin position="1175"/>
        <end position="1278"/>
    </location>
</feature>
<reference evidence="6 7" key="1">
    <citation type="journal article" date="2017" name="Mycologia">
        <title>Bifiguratus adelaidae, gen. et sp. nov., a new member of Mucoromycotina in endophytic and soil-dwelling habitats.</title>
        <authorList>
            <person name="Torres-Cruz T.J."/>
            <person name="Billingsley Tobias T.L."/>
            <person name="Almatruk M."/>
            <person name="Hesse C."/>
            <person name="Kuske C.R."/>
            <person name="Desiro A."/>
            <person name="Benucci G.M."/>
            <person name="Bonito G."/>
            <person name="Stajich J.E."/>
            <person name="Dunlap C."/>
            <person name="Arnold A.E."/>
            <person name="Porras-Alfaro A."/>
        </authorList>
    </citation>
    <scope>NUCLEOTIDE SEQUENCE [LARGE SCALE GENOMIC DNA]</scope>
    <source>
        <strain evidence="6 7">AZ0501</strain>
    </source>
</reference>
<evidence type="ECO:0000256" key="3">
    <source>
        <dbReference type="SAM" id="MobiDB-lite"/>
    </source>
</evidence>
<evidence type="ECO:0000256" key="1">
    <source>
        <dbReference type="ARBA" id="ARBA00022443"/>
    </source>
</evidence>
<comment type="caution">
    <text evidence="6">The sequence shown here is derived from an EMBL/GenBank/DDBJ whole genome shotgun (WGS) entry which is preliminary data.</text>
</comment>
<dbReference type="InterPro" id="IPR024982">
    <property type="entry name" value="Rax2-like_C"/>
</dbReference>
<accession>A0A261XWD0</accession>
<organism evidence="6 7">
    <name type="scientific">Bifiguratus adelaidae</name>
    <dbReference type="NCBI Taxonomy" id="1938954"/>
    <lineage>
        <taxon>Eukaryota</taxon>
        <taxon>Fungi</taxon>
        <taxon>Fungi incertae sedis</taxon>
        <taxon>Mucoromycota</taxon>
        <taxon>Mucoromycotina</taxon>
        <taxon>Endogonomycetes</taxon>
        <taxon>Endogonales</taxon>
        <taxon>Endogonales incertae sedis</taxon>
        <taxon>Bifiguratus</taxon>
    </lineage>
</organism>
<dbReference type="PANTHER" id="PTHR31778:SF2">
    <property type="entry name" value="BUD SITE SELECTION PROTEIN RAX2"/>
    <property type="match status" value="1"/>
</dbReference>
<dbReference type="EMBL" id="MVBO01000135">
    <property type="protein sequence ID" value="OZJ02662.1"/>
    <property type="molecule type" value="Genomic_DNA"/>
</dbReference>
<dbReference type="GO" id="GO:1902929">
    <property type="term" value="C:plasma membrane of growing cell tip"/>
    <property type="evidence" value="ECO:0007669"/>
    <property type="project" value="TreeGrafter"/>
</dbReference>
<feature type="compositionally biased region" description="Polar residues" evidence="3">
    <location>
        <begin position="200"/>
        <end position="220"/>
    </location>
</feature>
<feature type="compositionally biased region" description="Low complexity" evidence="3">
    <location>
        <begin position="221"/>
        <end position="236"/>
    </location>
</feature>
<dbReference type="InterPro" id="IPR001452">
    <property type="entry name" value="SH3_domain"/>
</dbReference>
<evidence type="ECO:0000259" key="5">
    <source>
        <dbReference type="PROSITE" id="PS50002"/>
    </source>
</evidence>
<dbReference type="SMART" id="SM00326">
    <property type="entry name" value="SH3"/>
    <property type="match status" value="1"/>
</dbReference>
<dbReference type="OrthoDB" id="2503993at2759"/>
<evidence type="ECO:0000313" key="6">
    <source>
        <dbReference type="EMBL" id="OZJ02662.1"/>
    </source>
</evidence>
<feature type="compositionally biased region" description="Pro residues" evidence="3">
    <location>
        <begin position="1182"/>
        <end position="1192"/>
    </location>
</feature>
<gene>
    <name evidence="6" type="ORF">BZG36_04777</name>
</gene>
<dbReference type="SUPFAM" id="SSF50044">
    <property type="entry name" value="SH3-domain"/>
    <property type="match status" value="1"/>
</dbReference>
<keyword evidence="1 2" id="KW-0728">SH3 domain</keyword>
<keyword evidence="4" id="KW-0472">Membrane</keyword>
<dbReference type="PROSITE" id="PS50002">
    <property type="entry name" value="SH3"/>
    <property type="match status" value="1"/>
</dbReference>
<dbReference type="Pfam" id="PF12768">
    <property type="entry name" value="Rax2"/>
    <property type="match status" value="1"/>
</dbReference>
<feature type="compositionally biased region" description="Basic and acidic residues" evidence="3">
    <location>
        <begin position="1200"/>
        <end position="1211"/>
    </location>
</feature>
<feature type="transmembrane region" description="Helical" evidence="4">
    <location>
        <begin position="1068"/>
        <end position="1094"/>
    </location>
</feature>
<keyword evidence="4" id="KW-0812">Transmembrane</keyword>
<evidence type="ECO:0000313" key="7">
    <source>
        <dbReference type="Proteomes" id="UP000242875"/>
    </source>
</evidence>
<keyword evidence="4" id="KW-1133">Transmembrane helix</keyword>
<protein>
    <recommendedName>
        <fullName evidence="5">SH3 domain-containing protein</fullName>
    </recommendedName>
</protein>